<reference evidence="1" key="1">
    <citation type="submission" date="2018-10" db="EMBL/GenBank/DDBJ databases">
        <title>Hidden diversity of soil giant viruses.</title>
        <authorList>
            <person name="Schulz F."/>
            <person name="Alteio L."/>
            <person name="Goudeau D."/>
            <person name="Ryan E.M."/>
            <person name="Malmstrom R.R."/>
            <person name="Blanchard J."/>
            <person name="Woyke T."/>
        </authorList>
    </citation>
    <scope>NUCLEOTIDE SEQUENCE</scope>
    <source>
        <strain evidence="1">BAV1</strain>
    </source>
</reference>
<accession>A0A3G4ZQB7</accession>
<sequence>MTDLVPEFAALLCKAIKIDRNLYNVLERFWYAQKSNSNNEYHKIIVFCSKTMGPREKNTLNTLIKKEKNRTAEAVLKVITYCVDHYVVPVPV</sequence>
<dbReference type="EMBL" id="MK072008">
    <property type="protein sequence ID" value="AYV77090.1"/>
    <property type="molecule type" value="Genomic_DNA"/>
</dbReference>
<organism evidence="1">
    <name type="scientific">Barrevirus sp</name>
    <dbReference type="NCBI Taxonomy" id="2487763"/>
    <lineage>
        <taxon>Viruses</taxon>
        <taxon>Varidnaviria</taxon>
        <taxon>Bamfordvirae</taxon>
        <taxon>Nucleocytoviricota</taxon>
        <taxon>Megaviricetes</taxon>
        <taxon>Imitervirales</taxon>
        <taxon>Mimiviridae</taxon>
        <taxon>Klosneuvirinae</taxon>
    </lineage>
</organism>
<protein>
    <submittedName>
        <fullName evidence="1">Uncharacterized protein</fullName>
    </submittedName>
</protein>
<name>A0A3G4ZQB7_9VIRU</name>
<evidence type="ECO:0000313" key="1">
    <source>
        <dbReference type="EMBL" id="AYV77090.1"/>
    </source>
</evidence>
<gene>
    <name evidence="1" type="ORF">Barrevirus11_20</name>
</gene>
<proteinExistence type="predicted"/>